<gene>
    <name evidence="10" type="ORF">G5B40_09985</name>
</gene>
<evidence type="ECO:0000259" key="8">
    <source>
        <dbReference type="Pfam" id="PF02770"/>
    </source>
</evidence>
<dbReference type="PANTHER" id="PTHR42707:SF3">
    <property type="entry name" value="ACYL-COA DEHYDROGENASE AIDB-RELATED"/>
    <property type="match status" value="1"/>
</dbReference>
<organism evidence="10 11">
    <name type="scientific">Pikeienuella piscinae</name>
    <dbReference type="NCBI Taxonomy" id="2748098"/>
    <lineage>
        <taxon>Bacteria</taxon>
        <taxon>Pseudomonadati</taxon>
        <taxon>Pseudomonadota</taxon>
        <taxon>Alphaproteobacteria</taxon>
        <taxon>Rhodobacterales</taxon>
        <taxon>Paracoccaceae</taxon>
        <taxon>Pikeienuella</taxon>
    </lineage>
</organism>
<feature type="domain" description="Acyl-CoA oxidase/dehydrogenase middle" evidence="8">
    <location>
        <begin position="190"/>
        <end position="287"/>
    </location>
</feature>
<keyword evidence="11" id="KW-1185">Reference proteome</keyword>
<evidence type="ECO:0000256" key="6">
    <source>
        <dbReference type="SAM" id="MobiDB-lite"/>
    </source>
</evidence>
<dbReference type="Gene3D" id="6.10.250.600">
    <property type="match status" value="1"/>
</dbReference>
<feature type="domain" description="Adaptive response protein AidB N-terminal" evidence="9">
    <location>
        <begin position="21"/>
        <end position="176"/>
    </location>
</feature>
<dbReference type="AlphaFoldDB" id="A0A7L5BU53"/>
<dbReference type="Gene3D" id="1.20.140.10">
    <property type="entry name" value="Butyryl-CoA Dehydrogenase, subunit A, domain 3"/>
    <property type="match status" value="1"/>
</dbReference>
<keyword evidence="4 5" id="KW-0274">FAD</keyword>
<dbReference type="Proteomes" id="UP000503336">
    <property type="component" value="Chromosome"/>
</dbReference>
<dbReference type="PROSITE" id="PS00073">
    <property type="entry name" value="ACYL_COA_DH_2"/>
    <property type="match status" value="1"/>
</dbReference>
<evidence type="ECO:0000256" key="3">
    <source>
        <dbReference type="ARBA" id="ARBA00022630"/>
    </source>
</evidence>
<keyword evidence="5" id="KW-0560">Oxidoreductase</keyword>
<evidence type="ECO:0000313" key="10">
    <source>
        <dbReference type="EMBL" id="QIE55750.1"/>
    </source>
</evidence>
<comment type="similarity">
    <text evidence="2 5">Belongs to the acyl-CoA dehydrogenase family.</text>
</comment>
<reference evidence="10 11" key="1">
    <citation type="submission" date="2020-02" db="EMBL/GenBank/DDBJ databases">
        <title>complete genome sequence of Rhodobacteraceae bacterium.</title>
        <authorList>
            <person name="Park J."/>
            <person name="Kim Y.-S."/>
            <person name="Kim K.-H."/>
        </authorList>
    </citation>
    <scope>NUCLEOTIDE SEQUENCE [LARGE SCALE GENOMIC DNA]</scope>
    <source>
        <strain evidence="10 11">RR4-56</strain>
    </source>
</reference>
<evidence type="ECO:0000256" key="2">
    <source>
        <dbReference type="ARBA" id="ARBA00009347"/>
    </source>
</evidence>
<evidence type="ECO:0000256" key="5">
    <source>
        <dbReference type="RuleBase" id="RU362125"/>
    </source>
</evidence>
<protein>
    <submittedName>
        <fullName evidence="10">DNA alkylation response protein</fullName>
    </submittedName>
</protein>
<dbReference type="RefSeq" id="WP_165098091.1">
    <property type="nucleotide sequence ID" value="NZ_CP049056.1"/>
</dbReference>
<dbReference type="Pfam" id="PF00441">
    <property type="entry name" value="Acyl-CoA_dh_1"/>
    <property type="match status" value="1"/>
</dbReference>
<feature type="domain" description="Acyl-CoA dehydrogenase/oxidase C-terminal" evidence="7">
    <location>
        <begin position="297"/>
        <end position="449"/>
    </location>
</feature>
<dbReference type="KEGG" id="hdh:G5B40_09985"/>
<dbReference type="InterPro" id="IPR052904">
    <property type="entry name" value="Acyl-CoA_dehydrogenase-like"/>
</dbReference>
<dbReference type="Pfam" id="PF02770">
    <property type="entry name" value="Acyl-CoA_dh_M"/>
    <property type="match status" value="1"/>
</dbReference>
<dbReference type="SUPFAM" id="SSF47203">
    <property type="entry name" value="Acyl-CoA dehydrogenase C-terminal domain-like"/>
    <property type="match status" value="1"/>
</dbReference>
<dbReference type="InterPro" id="IPR006089">
    <property type="entry name" value="Acyl-CoA_DH_CS"/>
</dbReference>
<dbReference type="InterPro" id="IPR009075">
    <property type="entry name" value="AcylCo_DH/oxidase_C"/>
</dbReference>
<proteinExistence type="inferred from homology"/>
<dbReference type="InterPro" id="IPR036250">
    <property type="entry name" value="AcylCo_DH-like_C"/>
</dbReference>
<evidence type="ECO:0000256" key="1">
    <source>
        <dbReference type="ARBA" id="ARBA00001974"/>
    </source>
</evidence>
<dbReference type="InterPro" id="IPR006091">
    <property type="entry name" value="Acyl-CoA_Oxase/DH_mid-dom"/>
</dbReference>
<evidence type="ECO:0000259" key="7">
    <source>
        <dbReference type="Pfam" id="PF00441"/>
    </source>
</evidence>
<dbReference type="InterPro" id="IPR041504">
    <property type="entry name" value="AidB_N"/>
</dbReference>
<dbReference type="SUPFAM" id="SSF56645">
    <property type="entry name" value="Acyl-CoA dehydrogenase NM domain-like"/>
    <property type="match status" value="1"/>
</dbReference>
<sequence>MQTAPAPAPARADLATHEVTNQPDGFADRNLYLLDAPLREAARREAGDWLDDVLSPFGACVGAGEVLDRGEAANRNPPELIGFDRYGRRLDEVRFHPAYHELMALAMERRVHDLSWTGPGRGAHCAHAAMLALFTQAEAGVMCPMTMTYAAVPVLRADPEVGRAWEAKIVGGAYDAPLVPIAAKRGVTMGMAMTEKQGGSDVRANTTRATRFAGAGPRAFVLSGHKWFCSAPMSDGFLSLAYTEKGLSCFLVPRVTPDGARNAIHLMRLKEKLGNRSNASAEIEYHDAYAELIGEEGRGVNTIIEMVHHTRLGTISGVLGIMRGALVQAIHHVSGRRAFQKTLIDQPLMRRVTADLALEYEAAAALVMRVAARFDAPTPEGRAFARLAVALAKYLLTKRCANFVYECMECLGGAGYVEESPLPRLYREAPLNAIWEGSGNVIALDVLRTLAKAPEALDAFLAEVGAAGARRARLGAAMAELKGLLAGGAIHERDARHVAERMALILQAALLVEGAPAPVGDAFVASRLGETGGLTFAAHRAEMDEALLLGRAMAG</sequence>
<dbReference type="EMBL" id="CP049056">
    <property type="protein sequence ID" value="QIE55750.1"/>
    <property type="molecule type" value="Genomic_DNA"/>
</dbReference>
<feature type="region of interest" description="Disordered" evidence="6">
    <location>
        <begin position="1"/>
        <end position="22"/>
    </location>
</feature>
<dbReference type="PROSITE" id="PS00072">
    <property type="entry name" value="ACYL_COA_DH_1"/>
    <property type="match status" value="1"/>
</dbReference>
<evidence type="ECO:0000259" key="9">
    <source>
        <dbReference type="Pfam" id="PF18158"/>
    </source>
</evidence>
<keyword evidence="3 5" id="KW-0285">Flavoprotein</keyword>
<dbReference type="Pfam" id="PF18158">
    <property type="entry name" value="AidB_N"/>
    <property type="match status" value="1"/>
</dbReference>
<comment type="cofactor">
    <cofactor evidence="1 5">
        <name>FAD</name>
        <dbReference type="ChEBI" id="CHEBI:57692"/>
    </cofactor>
</comment>
<evidence type="ECO:0000313" key="11">
    <source>
        <dbReference type="Proteomes" id="UP000503336"/>
    </source>
</evidence>
<name>A0A7L5BU53_9RHOB</name>
<dbReference type="GO" id="GO:0003995">
    <property type="term" value="F:acyl-CoA dehydrogenase activity"/>
    <property type="evidence" value="ECO:0007669"/>
    <property type="project" value="InterPro"/>
</dbReference>
<accession>A0A7L5BU53</accession>
<evidence type="ECO:0000256" key="4">
    <source>
        <dbReference type="ARBA" id="ARBA00022827"/>
    </source>
</evidence>
<dbReference type="Gene3D" id="2.40.110.20">
    <property type="match status" value="1"/>
</dbReference>
<dbReference type="PANTHER" id="PTHR42707">
    <property type="entry name" value="ACYL-COA DEHYDROGENASE"/>
    <property type="match status" value="1"/>
</dbReference>
<dbReference type="InterPro" id="IPR009100">
    <property type="entry name" value="AcylCoA_DH/oxidase_NM_dom_sf"/>
</dbReference>